<dbReference type="Pfam" id="PF13671">
    <property type="entry name" value="AAA_33"/>
    <property type="match status" value="1"/>
</dbReference>
<dbReference type="RefSeq" id="WP_081266210.1">
    <property type="nucleotide sequence ID" value="NZ_LVHG01000024.1"/>
</dbReference>
<comment type="pathway">
    <text evidence="1">Carbohydrate acid metabolism.</text>
</comment>
<dbReference type="Gene3D" id="3.40.50.300">
    <property type="entry name" value="P-loop containing nucleotide triphosphate hydrolases"/>
    <property type="match status" value="1"/>
</dbReference>
<evidence type="ECO:0000256" key="9">
    <source>
        <dbReference type="ARBA" id="ARBA00048090"/>
    </source>
</evidence>
<dbReference type="EC" id="2.7.1.12" evidence="3 10"/>
<dbReference type="Proteomes" id="UP000077852">
    <property type="component" value="Unassembled WGS sequence"/>
</dbReference>
<comment type="caution">
    <text evidence="11">The sequence shown here is derived from an EMBL/GenBank/DDBJ whole genome shotgun (WGS) entry which is preliminary data.</text>
</comment>
<protein>
    <recommendedName>
        <fullName evidence="3 10">Gluconokinase</fullName>
        <ecNumber evidence="3 10">2.7.1.12</ecNumber>
    </recommendedName>
</protein>
<dbReference type="GO" id="GO:0005524">
    <property type="term" value="F:ATP binding"/>
    <property type="evidence" value="ECO:0007669"/>
    <property type="project" value="UniProtKB-KW"/>
</dbReference>
<comment type="similarity">
    <text evidence="2 10">Belongs to the gluconokinase GntK/GntV family.</text>
</comment>
<evidence type="ECO:0000256" key="2">
    <source>
        <dbReference type="ARBA" id="ARBA00008420"/>
    </source>
</evidence>
<dbReference type="InterPro" id="IPR027417">
    <property type="entry name" value="P-loop_NTPase"/>
</dbReference>
<evidence type="ECO:0000256" key="5">
    <source>
        <dbReference type="ARBA" id="ARBA00022741"/>
    </source>
</evidence>
<dbReference type="SUPFAM" id="SSF52540">
    <property type="entry name" value="P-loop containing nucleoside triphosphate hydrolases"/>
    <property type="match status" value="1"/>
</dbReference>
<dbReference type="NCBIfam" id="TIGR01313">
    <property type="entry name" value="therm_gnt_kin"/>
    <property type="match status" value="1"/>
</dbReference>
<evidence type="ECO:0000313" key="12">
    <source>
        <dbReference type="Proteomes" id="UP000077852"/>
    </source>
</evidence>
<keyword evidence="5 10" id="KW-0547">Nucleotide-binding</keyword>
<accession>A0AA91DSI1</accession>
<evidence type="ECO:0000313" key="11">
    <source>
        <dbReference type="EMBL" id="OAK66473.1"/>
    </source>
</evidence>
<evidence type="ECO:0000256" key="8">
    <source>
        <dbReference type="ARBA" id="ARBA00023064"/>
    </source>
</evidence>
<dbReference type="GO" id="GO:0019521">
    <property type="term" value="P:D-gluconate metabolic process"/>
    <property type="evidence" value="ECO:0007669"/>
    <property type="project" value="UniProtKB-KW"/>
</dbReference>
<dbReference type="PANTHER" id="PTHR43442:SF3">
    <property type="entry name" value="GLUCONOKINASE-RELATED"/>
    <property type="match status" value="1"/>
</dbReference>
<dbReference type="PANTHER" id="PTHR43442">
    <property type="entry name" value="GLUCONOKINASE-RELATED"/>
    <property type="match status" value="1"/>
</dbReference>
<organism evidence="11 12">
    <name type="scientific">Variovorax paradoxus</name>
    <dbReference type="NCBI Taxonomy" id="34073"/>
    <lineage>
        <taxon>Bacteria</taxon>
        <taxon>Pseudomonadati</taxon>
        <taxon>Pseudomonadota</taxon>
        <taxon>Betaproteobacteria</taxon>
        <taxon>Burkholderiales</taxon>
        <taxon>Comamonadaceae</taxon>
        <taxon>Variovorax</taxon>
    </lineage>
</organism>
<evidence type="ECO:0000256" key="7">
    <source>
        <dbReference type="ARBA" id="ARBA00022840"/>
    </source>
</evidence>
<dbReference type="GO" id="GO:0046316">
    <property type="term" value="F:gluconokinase activity"/>
    <property type="evidence" value="ECO:0007669"/>
    <property type="project" value="UniProtKB-EC"/>
</dbReference>
<evidence type="ECO:0000256" key="10">
    <source>
        <dbReference type="RuleBase" id="RU363066"/>
    </source>
</evidence>
<evidence type="ECO:0000256" key="1">
    <source>
        <dbReference type="ARBA" id="ARBA00004761"/>
    </source>
</evidence>
<keyword evidence="7 10" id="KW-0067">ATP-binding</keyword>
<evidence type="ECO:0000256" key="6">
    <source>
        <dbReference type="ARBA" id="ARBA00022777"/>
    </source>
</evidence>
<dbReference type="InterPro" id="IPR006001">
    <property type="entry name" value="Therm_gnt_kin"/>
</dbReference>
<name>A0AA91DSI1_VARPD</name>
<dbReference type="GO" id="GO:0005737">
    <property type="term" value="C:cytoplasm"/>
    <property type="evidence" value="ECO:0007669"/>
    <property type="project" value="TreeGrafter"/>
</dbReference>
<proteinExistence type="inferred from homology"/>
<keyword evidence="4 10" id="KW-0808">Transferase</keyword>
<dbReference type="FunFam" id="3.40.50.300:FF:000522">
    <property type="entry name" value="Gluconokinase"/>
    <property type="match status" value="1"/>
</dbReference>
<evidence type="ECO:0000256" key="4">
    <source>
        <dbReference type="ARBA" id="ARBA00022679"/>
    </source>
</evidence>
<dbReference type="CDD" id="cd02021">
    <property type="entry name" value="GntK"/>
    <property type="match status" value="1"/>
</dbReference>
<keyword evidence="8" id="KW-0311">Gluconate utilization</keyword>
<comment type="catalytic activity">
    <reaction evidence="9 10">
        <text>D-gluconate + ATP = 6-phospho-D-gluconate + ADP + H(+)</text>
        <dbReference type="Rhea" id="RHEA:19433"/>
        <dbReference type="ChEBI" id="CHEBI:15378"/>
        <dbReference type="ChEBI" id="CHEBI:18391"/>
        <dbReference type="ChEBI" id="CHEBI:30616"/>
        <dbReference type="ChEBI" id="CHEBI:58759"/>
        <dbReference type="ChEBI" id="CHEBI:456216"/>
        <dbReference type="EC" id="2.7.1.12"/>
    </reaction>
</comment>
<dbReference type="EMBL" id="LVHG01000024">
    <property type="protein sequence ID" value="OAK66473.1"/>
    <property type="molecule type" value="Genomic_DNA"/>
</dbReference>
<reference evidence="11 12" key="1">
    <citation type="submission" date="2016-03" db="EMBL/GenBank/DDBJ databases">
        <title>Genome sequence of Variovorax paradoxus KB5.</title>
        <authorList>
            <person name="Jeong H."/>
            <person name="Hong C.E."/>
            <person name="Jo S.H."/>
            <person name="Park J.M."/>
        </authorList>
    </citation>
    <scope>NUCLEOTIDE SEQUENCE [LARGE SCALE GENOMIC DNA]</scope>
    <source>
        <strain evidence="11 12">KB5</strain>
    </source>
</reference>
<evidence type="ECO:0000256" key="3">
    <source>
        <dbReference type="ARBA" id="ARBA00012054"/>
    </source>
</evidence>
<keyword evidence="6 10" id="KW-0418">Kinase</keyword>
<sequence>MHAQQRTCVVVMGVSGTGKSSVAAGLAQLLALPWIDADDLHLPEAVARMRAGQPLGDADRWPWLDRVGDNLADRTAAPRGVLVACSALRRAYRDRLRAASPSLQFVFLDGPDALIRQRMERRTGHYMPPSLLDSQLRTLERPGPSETDVWHAAIDTPVAQIVADIGARLTRRAKDAAAA</sequence>
<dbReference type="AlphaFoldDB" id="A0AA91DSI1"/>
<gene>
    <name evidence="11" type="ORF">A3K87_07310</name>
</gene>